<dbReference type="SUPFAM" id="SSF55874">
    <property type="entry name" value="ATPase domain of HSP90 chaperone/DNA topoisomerase II/histidine kinase"/>
    <property type="match status" value="1"/>
</dbReference>
<evidence type="ECO:0000256" key="1">
    <source>
        <dbReference type="ARBA" id="ARBA00000085"/>
    </source>
</evidence>
<dbReference type="PANTHER" id="PTHR42878">
    <property type="entry name" value="TWO-COMPONENT HISTIDINE KINASE"/>
    <property type="match status" value="1"/>
</dbReference>
<dbReference type="CDD" id="cd00082">
    <property type="entry name" value="HisKA"/>
    <property type="match status" value="1"/>
</dbReference>
<dbReference type="AlphaFoldDB" id="A0A1W1HJ21"/>
<sequence length="246" mass="28510">MNDILSIANKELEEFAHIVSHDLREPLRGINNFAEILLDENYEKLDEEAHYMLGTIIKLARRQEKMIAALLEYSKVRKNALNSKESPVDTEVLIEEVCDNIQIRQRYPQVDVRIHKPLPTLRCSRTLLEHIFTNLIHNAVKFNDKSEKWIEIGTLANEIPPVFYIRDNGIGIPQRHFNKIFTIFRKLHEKESWEGGTGVGLAIVKSIINRHNGKIWLESTEGEGSVFFFSIPEPKIDFLHDTTIQK</sequence>
<dbReference type="SMART" id="SM00388">
    <property type="entry name" value="HisKA"/>
    <property type="match status" value="1"/>
</dbReference>
<dbReference type="PANTHER" id="PTHR42878:SF15">
    <property type="entry name" value="BACTERIOPHYTOCHROME"/>
    <property type="match status" value="1"/>
</dbReference>
<dbReference type="FunFam" id="3.30.565.10:FF:000006">
    <property type="entry name" value="Sensor histidine kinase WalK"/>
    <property type="match status" value="1"/>
</dbReference>
<evidence type="ECO:0000259" key="6">
    <source>
        <dbReference type="PROSITE" id="PS50109"/>
    </source>
</evidence>
<dbReference type="InterPro" id="IPR004358">
    <property type="entry name" value="Sig_transdc_His_kin-like_C"/>
</dbReference>
<evidence type="ECO:0000256" key="4">
    <source>
        <dbReference type="ARBA" id="ARBA00022679"/>
    </source>
</evidence>
<evidence type="ECO:0000256" key="5">
    <source>
        <dbReference type="ARBA" id="ARBA00022777"/>
    </source>
</evidence>
<dbReference type="Proteomes" id="UP000191931">
    <property type="component" value="Unassembled WGS sequence"/>
</dbReference>
<proteinExistence type="predicted"/>
<dbReference type="GO" id="GO:0000156">
    <property type="term" value="F:phosphorelay response regulator activity"/>
    <property type="evidence" value="ECO:0007669"/>
    <property type="project" value="TreeGrafter"/>
</dbReference>
<dbReference type="STRING" id="1246637.MTBBW1_730013"/>
<evidence type="ECO:0000313" key="8">
    <source>
        <dbReference type="Proteomes" id="UP000191931"/>
    </source>
</evidence>
<protein>
    <recommendedName>
        <fullName evidence="2">histidine kinase</fullName>
        <ecNumber evidence="2">2.7.13.3</ecNumber>
    </recommendedName>
</protein>
<dbReference type="Gene3D" id="1.10.287.130">
    <property type="match status" value="1"/>
</dbReference>
<feature type="domain" description="Histidine kinase" evidence="6">
    <location>
        <begin position="18"/>
        <end position="235"/>
    </location>
</feature>
<gene>
    <name evidence="7" type="ORF">MTBBW1_730013</name>
</gene>
<dbReference type="InterPro" id="IPR050351">
    <property type="entry name" value="BphY/WalK/GraS-like"/>
</dbReference>
<dbReference type="InterPro" id="IPR036097">
    <property type="entry name" value="HisK_dim/P_sf"/>
</dbReference>
<dbReference type="EC" id="2.7.13.3" evidence="2"/>
<dbReference type="InterPro" id="IPR005467">
    <property type="entry name" value="His_kinase_dom"/>
</dbReference>
<dbReference type="GO" id="GO:0030295">
    <property type="term" value="F:protein kinase activator activity"/>
    <property type="evidence" value="ECO:0007669"/>
    <property type="project" value="TreeGrafter"/>
</dbReference>
<organism evidence="7 8">
    <name type="scientific">Desulfamplus magnetovallimortis</name>
    <dbReference type="NCBI Taxonomy" id="1246637"/>
    <lineage>
        <taxon>Bacteria</taxon>
        <taxon>Pseudomonadati</taxon>
        <taxon>Thermodesulfobacteriota</taxon>
        <taxon>Desulfobacteria</taxon>
        <taxon>Desulfobacterales</taxon>
        <taxon>Desulfobacteraceae</taxon>
        <taxon>Desulfamplus</taxon>
    </lineage>
</organism>
<accession>A0A1W1HJ21</accession>
<dbReference type="PRINTS" id="PR00344">
    <property type="entry name" value="BCTRLSENSOR"/>
</dbReference>
<dbReference type="Pfam" id="PF00512">
    <property type="entry name" value="HisKA"/>
    <property type="match status" value="1"/>
</dbReference>
<keyword evidence="8" id="KW-1185">Reference proteome</keyword>
<dbReference type="PROSITE" id="PS50109">
    <property type="entry name" value="HIS_KIN"/>
    <property type="match status" value="1"/>
</dbReference>
<dbReference type="InterPro" id="IPR003594">
    <property type="entry name" value="HATPase_dom"/>
</dbReference>
<dbReference type="Pfam" id="PF02518">
    <property type="entry name" value="HATPase_c"/>
    <property type="match status" value="1"/>
</dbReference>
<keyword evidence="4 7" id="KW-0808">Transferase</keyword>
<evidence type="ECO:0000313" key="7">
    <source>
        <dbReference type="EMBL" id="SLM32460.1"/>
    </source>
</evidence>
<name>A0A1W1HJ21_9BACT</name>
<keyword evidence="3" id="KW-0597">Phosphoprotein</keyword>
<reference evidence="7 8" key="1">
    <citation type="submission" date="2017-03" db="EMBL/GenBank/DDBJ databases">
        <authorList>
            <person name="Afonso C.L."/>
            <person name="Miller P.J."/>
            <person name="Scott M.A."/>
            <person name="Spackman E."/>
            <person name="Goraichik I."/>
            <person name="Dimitrov K.M."/>
            <person name="Suarez D.L."/>
            <person name="Swayne D.E."/>
        </authorList>
    </citation>
    <scope>NUCLEOTIDE SEQUENCE [LARGE SCALE GENOMIC DNA]</scope>
    <source>
        <strain evidence="7">PRJEB14757</strain>
    </source>
</reference>
<evidence type="ECO:0000256" key="3">
    <source>
        <dbReference type="ARBA" id="ARBA00022553"/>
    </source>
</evidence>
<dbReference type="InterPro" id="IPR036890">
    <property type="entry name" value="HATPase_C_sf"/>
</dbReference>
<dbReference type="RefSeq" id="WP_080802268.1">
    <property type="nucleotide sequence ID" value="NZ_LT828543.1"/>
</dbReference>
<dbReference type="GO" id="GO:0007234">
    <property type="term" value="P:osmosensory signaling via phosphorelay pathway"/>
    <property type="evidence" value="ECO:0007669"/>
    <property type="project" value="TreeGrafter"/>
</dbReference>
<keyword evidence="5" id="KW-0418">Kinase</keyword>
<dbReference type="OrthoDB" id="5524356at2"/>
<dbReference type="Gene3D" id="3.30.565.10">
    <property type="entry name" value="Histidine kinase-like ATPase, C-terminal domain"/>
    <property type="match status" value="1"/>
</dbReference>
<dbReference type="SMART" id="SM00387">
    <property type="entry name" value="HATPase_c"/>
    <property type="match status" value="1"/>
</dbReference>
<dbReference type="SUPFAM" id="SSF47384">
    <property type="entry name" value="Homodimeric domain of signal transducing histidine kinase"/>
    <property type="match status" value="1"/>
</dbReference>
<evidence type="ECO:0000256" key="2">
    <source>
        <dbReference type="ARBA" id="ARBA00012438"/>
    </source>
</evidence>
<dbReference type="EMBL" id="FWEV01000318">
    <property type="protein sequence ID" value="SLM32460.1"/>
    <property type="molecule type" value="Genomic_DNA"/>
</dbReference>
<dbReference type="GO" id="GO:0000155">
    <property type="term" value="F:phosphorelay sensor kinase activity"/>
    <property type="evidence" value="ECO:0007669"/>
    <property type="project" value="InterPro"/>
</dbReference>
<dbReference type="InterPro" id="IPR003661">
    <property type="entry name" value="HisK_dim/P_dom"/>
</dbReference>
<comment type="catalytic activity">
    <reaction evidence="1">
        <text>ATP + protein L-histidine = ADP + protein N-phospho-L-histidine.</text>
        <dbReference type="EC" id="2.7.13.3"/>
    </reaction>
</comment>